<evidence type="ECO:0000313" key="4">
    <source>
        <dbReference type="Proteomes" id="UP000095038"/>
    </source>
</evidence>
<evidence type="ECO:0000313" key="3">
    <source>
        <dbReference type="EMBL" id="ODV62321.1"/>
    </source>
</evidence>
<feature type="compositionally biased region" description="Basic and acidic residues" evidence="1">
    <location>
        <begin position="458"/>
        <end position="472"/>
    </location>
</feature>
<dbReference type="AlphaFoldDB" id="A0A1D2VL53"/>
<feature type="transmembrane region" description="Helical" evidence="2">
    <location>
        <begin position="101"/>
        <end position="128"/>
    </location>
</feature>
<keyword evidence="2" id="KW-1133">Transmembrane helix</keyword>
<dbReference type="Pfam" id="PF09531">
    <property type="entry name" value="Ndc1_Nup"/>
    <property type="match status" value="1"/>
</dbReference>
<evidence type="ECO:0000256" key="1">
    <source>
        <dbReference type="SAM" id="MobiDB-lite"/>
    </source>
</evidence>
<dbReference type="InParanoid" id="A0A1D2VL53"/>
<dbReference type="RefSeq" id="XP_020048628.1">
    <property type="nucleotide sequence ID" value="XM_020191638.1"/>
</dbReference>
<keyword evidence="4" id="KW-1185">Reference proteome</keyword>
<dbReference type="Proteomes" id="UP000095038">
    <property type="component" value="Unassembled WGS sequence"/>
</dbReference>
<dbReference type="GeneID" id="30965274"/>
<feature type="compositionally biased region" description="Low complexity" evidence="1">
    <location>
        <begin position="429"/>
        <end position="457"/>
    </location>
</feature>
<keyword evidence="2" id="KW-0472">Membrane</keyword>
<evidence type="ECO:0008006" key="5">
    <source>
        <dbReference type="Google" id="ProtNLM"/>
    </source>
</evidence>
<name>A0A1D2VL53_9ASCO</name>
<feature type="region of interest" description="Disordered" evidence="1">
    <location>
        <begin position="429"/>
        <end position="484"/>
    </location>
</feature>
<organism evidence="3 4">
    <name type="scientific">Ascoidea rubescens DSM 1968</name>
    <dbReference type="NCBI Taxonomy" id="1344418"/>
    <lineage>
        <taxon>Eukaryota</taxon>
        <taxon>Fungi</taxon>
        <taxon>Dikarya</taxon>
        <taxon>Ascomycota</taxon>
        <taxon>Saccharomycotina</taxon>
        <taxon>Saccharomycetes</taxon>
        <taxon>Ascoideaceae</taxon>
        <taxon>Ascoidea</taxon>
    </lineage>
</organism>
<protein>
    <recommendedName>
        <fullName evidence="5">Nucleoporin NDC1</fullName>
    </recommendedName>
</protein>
<dbReference type="STRING" id="1344418.A0A1D2VL53"/>
<dbReference type="EMBL" id="KV454477">
    <property type="protein sequence ID" value="ODV62321.1"/>
    <property type="molecule type" value="Genomic_DNA"/>
</dbReference>
<sequence length="856" mass="99687">MARISVLNSSNDTKSSESTSAETASTVLNSDYKISLKKKPFFYENIFIEVLNARFQFLSRFLLFISAVVAFVSNSIHYPVLFNSNATSTNFLKQQSPILNFSLYFTPNSIVLKFLLLSAQFLISFAIFKQIINYKKTFILMGKSNTFTPFFKNYFNQFYNQFLILKNFRVFLFEIFPLVYSLSLLFFLLPLISQFNLLLIPKIHQYPQINDILIYILFLIFYYSIIISSVYHFLNLNHFPILKFNQFHNKIDFGNIFSFLSLNHFKLLIYLNLFINLSASFIYYILNLKSFIYNYLIFTWLPLVININTDIPLSNSNFSIFYFFSFFNQFLKLSLISLNLSIFYLIIHNAFKIYILQIGCLHYNQPLSSIANDSKTQIDSIISGLLSNKVLIKTTAYQDLAYLSINDQSFRKNLYTNLSNITVPDNKTISFNNNDNTNTNTNKNDTNSKKNNFNNKNYKNDFKKNNFNDNKKNNNYNNNSNYKNNNYKNNNYQNNNQKNIKTIEIYSWFIILHQIESLINNSIKNINKVLVQKPKLALNINTKPSKDEIKIKGDISDKLFGNIILNSNSNNKNNLTDEDSNQKINLTPIKFKNSRIFSNVYGLLQDPDAKQSNLIISNIQNYANLIKNNYPIYLKKFLDYLLNNYKVLSFLFNSNFKNDSQIILNENSTNLGNSIIIISNLLLFSIDESSIGLNSNIVFTTIIKILDLLDNLISTTAVFKKKFSTEIKDKKEIDIISEIHDLAMLYFFKISVKYKHLINDLPLSKPVYKLAKWSINQSLKSNNEENNSISDLNMKTFDNLKSKLNLKMKDSNLSFLEHESSNQFQNQTSTSTDTSMMYDNFKQEDDVTTFDVSILY</sequence>
<accession>A0A1D2VL53</accession>
<dbReference type="OrthoDB" id="67850at2759"/>
<feature type="transmembrane region" description="Helical" evidence="2">
    <location>
        <begin position="170"/>
        <end position="192"/>
    </location>
</feature>
<reference evidence="4" key="1">
    <citation type="submission" date="2016-05" db="EMBL/GenBank/DDBJ databases">
        <title>Comparative genomics of biotechnologically important yeasts.</title>
        <authorList>
            <consortium name="DOE Joint Genome Institute"/>
            <person name="Riley R."/>
            <person name="Haridas S."/>
            <person name="Wolfe K.H."/>
            <person name="Lopes M.R."/>
            <person name="Hittinger C.T."/>
            <person name="Goker M."/>
            <person name="Salamov A."/>
            <person name="Wisecaver J."/>
            <person name="Long T.M."/>
            <person name="Aerts A.L."/>
            <person name="Barry K."/>
            <person name="Choi C."/>
            <person name="Clum A."/>
            <person name="Coughlan A.Y."/>
            <person name="Deshpande S."/>
            <person name="Douglass A.P."/>
            <person name="Hanson S.J."/>
            <person name="Klenk H.-P."/>
            <person name="Labutti K."/>
            <person name="Lapidus A."/>
            <person name="Lindquist E."/>
            <person name="Lipzen A."/>
            <person name="Meier-Kolthoff J.P."/>
            <person name="Ohm R.A."/>
            <person name="Otillar R.P."/>
            <person name="Pangilinan J."/>
            <person name="Peng Y."/>
            <person name="Rokas A."/>
            <person name="Rosa C.A."/>
            <person name="Scheuner C."/>
            <person name="Sibirny A.A."/>
            <person name="Slot J.C."/>
            <person name="Stielow J.B."/>
            <person name="Sun H."/>
            <person name="Kurtzman C.P."/>
            <person name="Blackwell M."/>
            <person name="Grigoriev I.V."/>
            <person name="Jeffries T.W."/>
        </authorList>
    </citation>
    <scope>NUCLEOTIDE SEQUENCE [LARGE SCALE GENOMIC DNA]</scope>
    <source>
        <strain evidence="4">DSM 1968</strain>
    </source>
</reference>
<evidence type="ECO:0000256" key="2">
    <source>
        <dbReference type="SAM" id="Phobius"/>
    </source>
</evidence>
<keyword evidence="2" id="KW-0812">Transmembrane</keyword>
<gene>
    <name evidence="3" type="ORF">ASCRUDRAFT_6919</name>
</gene>
<feature type="transmembrane region" description="Helical" evidence="2">
    <location>
        <begin position="292"/>
        <end position="309"/>
    </location>
</feature>
<dbReference type="InterPro" id="IPR019049">
    <property type="entry name" value="Nucleoporin_prot_Ndc1/Nup"/>
</dbReference>
<feature type="compositionally biased region" description="Low complexity" evidence="1">
    <location>
        <begin position="473"/>
        <end position="484"/>
    </location>
</feature>
<feature type="transmembrane region" description="Helical" evidence="2">
    <location>
        <begin position="212"/>
        <end position="234"/>
    </location>
</feature>
<proteinExistence type="predicted"/>
<feature type="transmembrane region" description="Helical" evidence="2">
    <location>
        <begin position="61"/>
        <end position="81"/>
    </location>
</feature>
<feature type="transmembrane region" description="Helical" evidence="2">
    <location>
        <begin position="321"/>
        <end position="347"/>
    </location>
</feature>